<feature type="transmembrane region" description="Helical" evidence="1">
    <location>
        <begin position="117"/>
        <end position="147"/>
    </location>
</feature>
<feature type="transmembrane region" description="Helical" evidence="1">
    <location>
        <begin position="80"/>
        <end position="96"/>
    </location>
</feature>
<evidence type="ECO:0008006" key="4">
    <source>
        <dbReference type="Google" id="ProtNLM"/>
    </source>
</evidence>
<feature type="transmembrane region" description="Helical" evidence="1">
    <location>
        <begin position="23"/>
        <end position="44"/>
    </location>
</feature>
<dbReference type="InterPro" id="IPR052529">
    <property type="entry name" value="Bact_Transport_Assoc"/>
</dbReference>
<reference evidence="2 3" key="2">
    <citation type="journal article" date="2011" name="J. Bacteriol.">
        <title>Complete genome sequence of the anaerobic, halophilic alkalithermophile Natranaerobius thermophilus JW/NM-WN-LF.</title>
        <authorList>
            <person name="Zhao B."/>
            <person name="Mesbah N.M."/>
            <person name="Dalin E."/>
            <person name="Goodwin L."/>
            <person name="Nolan M."/>
            <person name="Pitluck S."/>
            <person name="Chertkov O."/>
            <person name="Brettin T.S."/>
            <person name="Han J."/>
            <person name="Larimer F.W."/>
            <person name="Land M.L."/>
            <person name="Hauser L."/>
            <person name="Kyrpides N."/>
            <person name="Wiegel J."/>
        </authorList>
    </citation>
    <scope>NUCLEOTIDE SEQUENCE [LARGE SCALE GENOMIC DNA]</scope>
    <source>
        <strain evidence="3">ATCC BAA-1301 / DSM 18059 / JW/NM-WN-LF</strain>
    </source>
</reference>
<dbReference type="PANTHER" id="PTHR30590:SF3">
    <property type="entry name" value="HYPOTHETICAL MEMBRANE SPANNING PROTEIN"/>
    <property type="match status" value="1"/>
</dbReference>
<dbReference type="Proteomes" id="UP000001683">
    <property type="component" value="Chromosome"/>
</dbReference>
<protein>
    <recommendedName>
        <fullName evidence="4">DUF418 domain-containing protein</fullName>
    </recommendedName>
</protein>
<evidence type="ECO:0000256" key="1">
    <source>
        <dbReference type="SAM" id="Phobius"/>
    </source>
</evidence>
<proteinExistence type="predicted"/>
<organism evidence="2 3">
    <name type="scientific">Natranaerobius thermophilus (strain ATCC BAA-1301 / DSM 18059 / JW/NM-WN-LF)</name>
    <dbReference type="NCBI Taxonomy" id="457570"/>
    <lineage>
        <taxon>Bacteria</taxon>
        <taxon>Bacillati</taxon>
        <taxon>Bacillota</taxon>
        <taxon>Clostridia</taxon>
        <taxon>Natranaerobiales</taxon>
        <taxon>Natranaerobiaceae</taxon>
        <taxon>Natranaerobius</taxon>
    </lineage>
</organism>
<keyword evidence="1" id="KW-0472">Membrane</keyword>
<evidence type="ECO:0000313" key="2">
    <source>
        <dbReference type="EMBL" id="ACB84336.1"/>
    </source>
</evidence>
<sequence length="204" mass="23044">MNKISMSAHTPISEKNRISEIDIIRGVALFGVLLVNVVAFNFTLPAHLQGVTPLTNPLHLGSAIDRLSAVFIQLFAEGKFYTIFSFLFGLGFYIFISRAEEKGLDSRKLFKRRMLALLGFGILHLILVWYGDILHVYALGGFLLVLFRNKSERSKVRYATFDDSFSLCESLSSCHNICLAIMKLMLYNCNNTLIIFNILLVLNN</sequence>
<dbReference type="PANTHER" id="PTHR30590">
    <property type="entry name" value="INNER MEMBRANE PROTEIN"/>
    <property type="match status" value="1"/>
</dbReference>
<dbReference type="RefSeq" id="WP_012447219.1">
    <property type="nucleotide sequence ID" value="NC_010718.1"/>
</dbReference>
<dbReference type="EMBL" id="CP001034">
    <property type="protein sequence ID" value="ACB84336.1"/>
    <property type="molecule type" value="Genomic_DNA"/>
</dbReference>
<name>B2A7D8_NATTJ</name>
<keyword evidence="1" id="KW-1133">Transmembrane helix</keyword>
<dbReference type="KEGG" id="nth:Nther_0746"/>
<dbReference type="OrthoDB" id="9807744at2"/>
<keyword evidence="3" id="KW-1185">Reference proteome</keyword>
<accession>B2A7D8</accession>
<dbReference type="HOGENOM" id="CLU_1342084_0_0_9"/>
<gene>
    <name evidence="2" type="ordered locus">Nther_0746</name>
</gene>
<keyword evidence="1" id="KW-0812">Transmembrane</keyword>
<dbReference type="InParanoid" id="B2A7D8"/>
<dbReference type="eggNOG" id="COG2311">
    <property type="taxonomic scope" value="Bacteria"/>
</dbReference>
<evidence type="ECO:0000313" key="3">
    <source>
        <dbReference type="Proteomes" id="UP000001683"/>
    </source>
</evidence>
<reference evidence="2 3" key="1">
    <citation type="submission" date="2008-04" db="EMBL/GenBank/DDBJ databases">
        <title>Complete sequence of chromosome of Natranaerobius thermophilus JW/NM-WN-LF.</title>
        <authorList>
            <consortium name="US DOE Joint Genome Institute"/>
            <person name="Copeland A."/>
            <person name="Lucas S."/>
            <person name="Lapidus A."/>
            <person name="Glavina del Rio T."/>
            <person name="Dalin E."/>
            <person name="Tice H."/>
            <person name="Bruce D."/>
            <person name="Goodwin L."/>
            <person name="Pitluck S."/>
            <person name="Chertkov O."/>
            <person name="Brettin T."/>
            <person name="Detter J.C."/>
            <person name="Han C."/>
            <person name="Kuske C.R."/>
            <person name="Schmutz J."/>
            <person name="Larimer F."/>
            <person name="Land M."/>
            <person name="Hauser L."/>
            <person name="Kyrpides N."/>
            <person name="Lykidis A."/>
            <person name="Mesbah N.M."/>
            <person name="Wiegel J."/>
        </authorList>
    </citation>
    <scope>NUCLEOTIDE SEQUENCE [LARGE SCALE GENOMIC DNA]</scope>
    <source>
        <strain evidence="3">ATCC BAA-1301 / DSM 18059 / JW/NM-WN-LF</strain>
    </source>
</reference>
<dbReference type="STRING" id="457570.Nther_0746"/>
<dbReference type="AlphaFoldDB" id="B2A7D8"/>